<evidence type="ECO:0000313" key="2">
    <source>
        <dbReference type="Proteomes" id="UP000037696"/>
    </source>
</evidence>
<accession>A0A0M8P5E9</accession>
<dbReference type="EMBL" id="LHQQ01000143">
    <property type="protein sequence ID" value="KOS41061.1"/>
    <property type="molecule type" value="Genomic_DNA"/>
</dbReference>
<proteinExistence type="predicted"/>
<organism evidence="1 2">
    <name type="scientific">Penicillium nordicum</name>
    <dbReference type="NCBI Taxonomy" id="229535"/>
    <lineage>
        <taxon>Eukaryota</taxon>
        <taxon>Fungi</taxon>
        <taxon>Dikarya</taxon>
        <taxon>Ascomycota</taxon>
        <taxon>Pezizomycotina</taxon>
        <taxon>Eurotiomycetes</taxon>
        <taxon>Eurotiomycetidae</taxon>
        <taxon>Eurotiales</taxon>
        <taxon>Aspergillaceae</taxon>
        <taxon>Penicillium</taxon>
    </lineage>
</organism>
<sequence length="96" mass="11409">MSNIGNITETVLFAYSAHIIIPYRLKMLLRLTMLPVSLPRWLEMWKPTTYNVSIRFQIYLYVADGSFDGDIRLTEYREEVDRTGDRVFYSENHVTR</sequence>
<dbReference type="AlphaFoldDB" id="A0A0M8P5E9"/>
<keyword evidence="2" id="KW-1185">Reference proteome</keyword>
<comment type="caution">
    <text evidence="1">The sequence shown here is derived from an EMBL/GenBank/DDBJ whole genome shotgun (WGS) entry which is preliminary data.</text>
</comment>
<protein>
    <submittedName>
        <fullName evidence="1">Uncharacterized protein</fullName>
    </submittedName>
</protein>
<reference evidence="1 2" key="1">
    <citation type="submission" date="2015-08" db="EMBL/GenBank/DDBJ databases">
        <title>Genome sequencing of Penicillium nordicum.</title>
        <authorList>
            <person name="Nguyen H.D."/>
            <person name="Seifert K.A."/>
        </authorList>
    </citation>
    <scope>NUCLEOTIDE SEQUENCE [LARGE SCALE GENOMIC DNA]</scope>
    <source>
        <strain evidence="1 2">DAOMC 185683</strain>
    </source>
</reference>
<gene>
    <name evidence="1" type="ORF">ACN38_g8060</name>
</gene>
<name>A0A0M8P5E9_9EURO</name>
<dbReference type="Proteomes" id="UP000037696">
    <property type="component" value="Unassembled WGS sequence"/>
</dbReference>
<evidence type="ECO:0000313" key="1">
    <source>
        <dbReference type="EMBL" id="KOS41061.1"/>
    </source>
</evidence>